<sequence>MIEVIRSRRNIKKFKPDEVKEEDLMTWLQAASMAPNHRMTEPWEILFLGKETREKLNHKTNFGNAPVVMAVLSKNGATQIELIENALATACFIQNFNLAAWADGVGAFWSSIGASERNREILGVPDGYEVIGVLGVGYPEIIPEPKPRKPIAEKIKRLP</sequence>
<dbReference type="Proteomes" id="UP000319671">
    <property type="component" value="Unassembled WGS sequence"/>
</dbReference>
<evidence type="ECO:0000256" key="5">
    <source>
        <dbReference type="ARBA" id="ARBA00022857"/>
    </source>
</evidence>
<keyword evidence="4" id="KW-0288">FMN</keyword>
<evidence type="ECO:0000256" key="1">
    <source>
        <dbReference type="ARBA" id="ARBA00001917"/>
    </source>
</evidence>
<keyword evidence="5" id="KW-0521">NADP</keyword>
<comment type="cofactor">
    <cofactor evidence="1">
        <name>FMN</name>
        <dbReference type="ChEBI" id="CHEBI:58210"/>
    </cofactor>
</comment>
<proteinExistence type="inferred from homology"/>
<dbReference type="InterPro" id="IPR000415">
    <property type="entry name" value="Nitroreductase-like"/>
</dbReference>
<evidence type="ECO:0000313" key="10">
    <source>
        <dbReference type="Proteomes" id="UP000319671"/>
    </source>
</evidence>
<dbReference type="CDD" id="cd02135">
    <property type="entry name" value="YdjA-like"/>
    <property type="match status" value="1"/>
</dbReference>
<dbReference type="SUPFAM" id="SSF55469">
    <property type="entry name" value="FMN-dependent nitroreductase-like"/>
    <property type="match status" value="1"/>
</dbReference>
<accession>A0A561CN94</accession>
<dbReference type="InterPro" id="IPR026021">
    <property type="entry name" value="YdjA-like"/>
</dbReference>
<dbReference type="AlphaFoldDB" id="A0A561CN94"/>
<keyword evidence="3" id="KW-0285">Flavoprotein</keyword>
<dbReference type="InterPro" id="IPR029479">
    <property type="entry name" value="Nitroreductase"/>
</dbReference>
<protein>
    <submittedName>
        <fullName evidence="9">Nitroreductase</fullName>
    </submittedName>
</protein>
<evidence type="ECO:0000313" key="9">
    <source>
        <dbReference type="EMBL" id="TWD92308.1"/>
    </source>
</evidence>
<comment type="similarity">
    <text evidence="2">Belongs to the nitroreductase family.</text>
</comment>
<evidence type="ECO:0000256" key="6">
    <source>
        <dbReference type="ARBA" id="ARBA00023002"/>
    </source>
</evidence>
<gene>
    <name evidence="9" type="ORF">FB550_11938</name>
</gene>
<dbReference type="PANTHER" id="PTHR43821">
    <property type="entry name" value="NAD(P)H NITROREDUCTASE YDJA-RELATED"/>
    <property type="match status" value="1"/>
</dbReference>
<dbReference type="EMBL" id="VIVN01000019">
    <property type="protein sequence ID" value="TWD92308.1"/>
    <property type="molecule type" value="Genomic_DNA"/>
</dbReference>
<dbReference type="RefSeq" id="WP_144567912.1">
    <property type="nucleotide sequence ID" value="NZ_VIVN01000019.1"/>
</dbReference>
<organism evidence="9 10">
    <name type="scientific">Neobacillus bataviensis</name>
    <dbReference type="NCBI Taxonomy" id="220685"/>
    <lineage>
        <taxon>Bacteria</taxon>
        <taxon>Bacillati</taxon>
        <taxon>Bacillota</taxon>
        <taxon>Bacilli</taxon>
        <taxon>Bacillales</taxon>
        <taxon>Bacillaceae</taxon>
        <taxon>Neobacillus</taxon>
    </lineage>
</organism>
<keyword evidence="7" id="KW-0520">NAD</keyword>
<dbReference type="Gene3D" id="3.40.109.10">
    <property type="entry name" value="NADH Oxidase"/>
    <property type="match status" value="1"/>
</dbReference>
<feature type="domain" description="Nitroreductase" evidence="8">
    <location>
        <begin position="55"/>
        <end position="138"/>
    </location>
</feature>
<reference evidence="9 10" key="1">
    <citation type="submission" date="2019-06" db="EMBL/GenBank/DDBJ databases">
        <title>Sorghum-associated microbial communities from plants grown in Nebraska, USA.</title>
        <authorList>
            <person name="Schachtman D."/>
        </authorList>
    </citation>
    <scope>NUCLEOTIDE SEQUENCE [LARGE SCALE GENOMIC DNA]</scope>
    <source>
        <strain evidence="9 10">2482</strain>
    </source>
</reference>
<evidence type="ECO:0000256" key="4">
    <source>
        <dbReference type="ARBA" id="ARBA00022643"/>
    </source>
</evidence>
<dbReference type="GO" id="GO:0016491">
    <property type="term" value="F:oxidoreductase activity"/>
    <property type="evidence" value="ECO:0007669"/>
    <property type="project" value="UniProtKB-KW"/>
</dbReference>
<evidence type="ECO:0000256" key="3">
    <source>
        <dbReference type="ARBA" id="ARBA00022630"/>
    </source>
</evidence>
<dbReference type="InterPro" id="IPR052530">
    <property type="entry name" value="NAD(P)H_nitroreductase"/>
</dbReference>
<keyword evidence="10" id="KW-1185">Reference proteome</keyword>
<keyword evidence="6" id="KW-0560">Oxidoreductase</keyword>
<dbReference type="Pfam" id="PF00881">
    <property type="entry name" value="Nitroreductase"/>
    <property type="match status" value="1"/>
</dbReference>
<comment type="caution">
    <text evidence="9">The sequence shown here is derived from an EMBL/GenBank/DDBJ whole genome shotgun (WGS) entry which is preliminary data.</text>
</comment>
<evidence type="ECO:0000259" key="8">
    <source>
        <dbReference type="Pfam" id="PF00881"/>
    </source>
</evidence>
<evidence type="ECO:0000256" key="7">
    <source>
        <dbReference type="ARBA" id="ARBA00023027"/>
    </source>
</evidence>
<evidence type="ECO:0000256" key="2">
    <source>
        <dbReference type="ARBA" id="ARBA00007118"/>
    </source>
</evidence>
<name>A0A561CN94_9BACI</name>
<dbReference type="PANTHER" id="PTHR43821:SF1">
    <property type="entry name" value="NAD(P)H NITROREDUCTASE YDJA-RELATED"/>
    <property type="match status" value="1"/>
</dbReference>